<dbReference type="NCBIfam" id="TIGR00475">
    <property type="entry name" value="selB"/>
    <property type="match status" value="1"/>
</dbReference>
<evidence type="ECO:0000256" key="6">
    <source>
        <dbReference type="ARBA" id="ARBA00023134"/>
    </source>
</evidence>
<dbReference type="Pfam" id="PF09107">
    <property type="entry name" value="WHD_3rd_SelB"/>
    <property type="match status" value="1"/>
</dbReference>
<dbReference type="InterPro" id="IPR027417">
    <property type="entry name" value="P-loop_NTPase"/>
</dbReference>
<evidence type="ECO:0000256" key="7">
    <source>
        <dbReference type="ARBA" id="ARBA00025526"/>
    </source>
</evidence>
<dbReference type="SUPFAM" id="SSF50465">
    <property type="entry name" value="EF-Tu/eEF-1alpha/eIF2-gamma C-terminal domain"/>
    <property type="match status" value="1"/>
</dbReference>
<dbReference type="SUPFAM" id="SSF52540">
    <property type="entry name" value="P-loop containing nucleoside triphosphate hydrolases"/>
    <property type="match status" value="1"/>
</dbReference>
<dbReference type="InterPro" id="IPR031157">
    <property type="entry name" value="G_TR_CS"/>
</dbReference>
<dbReference type="PRINTS" id="PR00315">
    <property type="entry name" value="ELONGATNFCT"/>
</dbReference>
<dbReference type="Gene3D" id="1.10.10.2770">
    <property type="match status" value="1"/>
</dbReference>
<dbReference type="GO" id="GO:0003723">
    <property type="term" value="F:RNA binding"/>
    <property type="evidence" value="ECO:0007669"/>
    <property type="project" value="InterPro"/>
</dbReference>
<keyword evidence="4" id="KW-0547">Nucleotide-binding</keyword>
<dbReference type="PROSITE" id="PS51722">
    <property type="entry name" value="G_TR_2"/>
    <property type="match status" value="1"/>
</dbReference>
<dbReference type="PANTHER" id="PTHR43721:SF22">
    <property type="entry name" value="ELONGATION FACTOR TU, MITOCHONDRIAL"/>
    <property type="match status" value="1"/>
</dbReference>
<protein>
    <recommendedName>
        <fullName evidence="2">Selenocysteine-specific elongation factor</fullName>
    </recommendedName>
    <alternativeName>
        <fullName evidence="8">SelB translation factor</fullName>
    </alternativeName>
</protein>
<keyword evidence="10" id="KW-0251">Elongation factor</keyword>
<dbReference type="EMBL" id="OUUY01000079">
    <property type="protein sequence ID" value="SPQ00792.1"/>
    <property type="molecule type" value="Genomic_DNA"/>
</dbReference>
<dbReference type="SUPFAM" id="SSF50447">
    <property type="entry name" value="Translation proteins"/>
    <property type="match status" value="1"/>
</dbReference>
<comment type="function">
    <text evidence="7">Translation factor necessary for the incorporation of selenocysteine into proteins. It probably replaces EF-Tu for the insertion of selenocysteine directed by the UGA codon. SelB binds GTP and GDP.</text>
</comment>
<evidence type="ECO:0000256" key="8">
    <source>
        <dbReference type="ARBA" id="ARBA00031615"/>
    </source>
</evidence>
<evidence type="ECO:0000256" key="1">
    <source>
        <dbReference type="ARBA" id="ARBA00004496"/>
    </source>
</evidence>
<dbReference type="SUPFAM" id="SSF46785">
    <property type="entry name" value="Winged helix' DNA-binding domain"/>
    <property type="match status" value="3"/>
</dbReference>
<dbReference type="Proteomes" id="UP000245125">
    <property type="component" value="Unassembled WGS sequence"/>
</dbReference>
<dbReference type="OrthoDB" id="9803139at2"/>
<dbReference type="InterPro" id="IPR057335">
    <property type="entry name" value="Beta-barrel_SelB"/>
</dbReference>
<dbReference type="Gene3D" id="3.40.50.300">
    <property type="entry name" value="P-loop containing nucleotide triphosphate hydrolases"/>
    <property type="match status" value="1"/>
</dbReference>
<dbReference type="NCBIfam" id="TIGR00231">
    <property type="entry name" value="small_GTP"/>
    <property type="match status" value="1"/>
</dbReference>
<dbReference type="InterPro" id="IPR050055">
    <property type="entry name" value="EF-Tu_GTPase"/>
</dbReference>
<dbReference type="Pfam" id="PF00009">
    <property type="entry name" value="GTP_EFTU"/>
    <property type="match status" value="1"/>
</dbReference>
<dbReference type="GO" id="GO:0003746">
    <property type="term" value="F:translation elongation factor activity"/>
    <property type="evidence" value="ECO:0007669"/>
    <property type="project" value="UniProtKB-KW"/>
</dbReference>
<accession>A0A2U3QHB9</accession>
<evidence type="ECO:0000313" key="11">
    <source>
        <dbReference type="Proteomes" id="UP000245125"/>
    </source>
</evidence>
<dbReference type="PANTHER" id="PTHR43721">
    <property type="entry name" value="ELONGATION FACTOR TU-RELATED"/>
    <property type="match status" value="1"/>
</dbReference>
<dbReference type="Pfam" id="PF25461">
    <property type="entry name" value="Beta-barrel_SelB"/>
    <property type="match status" value="1"/>
</dbReference>
<organism evidence="10 11">
    <name type="scientific">Candidatus Sulfobium mesophilum</name>
    <dbReference type="NCBI Taxonomy" id="2016548"/>
    <lineage>
        <taxon>Bacteria</taxon>
        <taxon>Pseudomonadati</taxon>
        <taxon>Nitrospirota</taxon>
        <taxon>Nitrospiria</taxon>
        <taxon>Nitrospirales</taxon>
        <taxon>Nitrospiraceae</taxon>
        <taxon>Candidatus Sulfobium</taxon>
    </lineage>
</organism>
<feature type="domain" description="Tr-type G" evidence="9">
    <location>
        <begin position="1"/>
        <end position="175"/>
    </location>
</feature>
<dbReference type="GO" id="GO:0001514">
    <property type="term" value="P:selenocysteine incorporation"/>
    <property type="evidence" value="ECO:0007669"/>
    <property type="project" value="InterPro"/>
</dbReference>
<dbReference type="CDD" id="cd15491">
    <property type="entry name" value="selB_III"/>
    <property type="match status" value="1"/>
</dbReference>
<keyword evidence="11" id="KW-1185">Reference proteome</keyword>
<dbReference type="GO" id="GO:0005737">
    <property type="term" value="C:cytoplasm"/>
    <property type="evidence" value="ECO:0007669"/>
    <property type="project" value="UniProtKB-SubCell"/>
</dbReference>
<evidence type="ECO:0000259" key="9">
    <source>
        <dbReference type="PROSITE" id="PS51722"/>
    </source>
</evidence>
<sequence>MRHIILGTAGHIDHGKSSLVKALTGIDPDRLKEEKERGITIDIGFADIVFPESELSVGIVDVPGHEKLIRNMLAGAGGIDMVLLVIAADEGIMPQSREHLAICNLLKIKTGLVAITKVDIAEKEWVELVKDEIADFVKGTFLENSPIIPVSARTGENLDNLKKEIREVALNVAPKNTGGLFRLPIDRVFTLKGFGTVVTGTAISGKLSIDDPIEILPADIKAKVRGLHSHGRAIETAFAGQRVAVNLQGVEKESLTRGDVAVTPASFSETKSLDAYLELLPDAPPLKNKSLVHFYAGTSETVARVILYEKEEVRPKDSCYCQFRLQDPVIVVAGDRYIIRRFSPLETLGGGEILDSSPSRRRRKEGIDDLRLLYSGSLRQKISLKIEKSGTQGISLNSIKGWINTDLQSLSDTIGNLRETGEIHIVENELIHDKYFLAIQNEILGTLKAFHRKNPLKPGMSKEEMRNQLRTDARLFNFILAGLKDVQVDKDLLRLRDFKVELSSSEEAFRMKVLELLNKGGFQPPTKEEISSSLKLEPKRLTDILSLMSKEAKAVKVNDSLYLSSRVYDEMLSLVRNFFKKKPEMTVAEFRDLLNTSRKYALPFLEFLDSQKVTLRTGDVRKLLIKM</sequence>
<dbReference type="InterPro" id="IPR036388">
    <property type="entry name" value="WH-like_DNA-bd_sf"/>
</dbReference>
<dbReference type="InterPro" id="IPR009001">
    <property type="entry name" value="Transl_elong_EF1A/Init_IF2_C"/>
</dbReference>
<dbReference type="GO" id="GO:0005525">
    <property type="term" value="F:GTP binding"/>
    <property type="evidence" value="ECO:0007669"/>
    <property type="project" value="UniProtKB-KW"/>
</dbReference>
<keyword evidence="5" id="KW-0648">Protein biosynthesis</keyword>
<dbReference type="AlphaFoldDB" id="A0A2U3QHB9"/>
<dbReference type="InterPro" id="IPR004161">
    <property type="entry name" value="EFTu-like_2"/>
</dbReference>
<dbReference type="Gene3D" id="1.10.10.10">
    <property type="entry name" value="Winged helix-like DNA-binding domain superfamily/Winged helix DNA-binding domain"/>
    <property type="match status" value="1"/>
</dbReference>
<evidence type="ECO:0000313" key="10">
    <source>
        <dbReference type="EMBL" id="SPQ00792.1"/>
    </source>
</evidence>
<evidence type="ECO:0000256" key="5">
    <source>
        <dbReference type="ARBA" id="ARBA00022917"/>
    </source>
</evidence>
<evidence type="ECO:0000256" key="2">
    <source>
        <dbReference type="ARBA" id="ARBA00015953"/>
    </source>
</evidence>
<dbReference type="InterPro" id="IPR000795">
    <property type="entry name" value="T_Tr_GTP-bd_dom"/>
</dbReference>
<dbReference type="Pfam" id="PF03144">
    <property type="entry name" value="GTP_EFTU_D2"/>
    <property type="match status" value="1"/>
</dbReference>
<evidence type="ECO:0000256" key="3">
    <source>
        <dbReference type="ARBA" id="ARBA00022490"/>
    </source>
</evidence>
<keyword evidence="3" id="KW-0963">Cytoplasm</keyword>
<keyword evidence="6" id="KW-0342">GTP-binding</keyword>
<dbReference type="CDD" id="cd03696">
    <property type="entry name" value="SelB_II"/>
    <property type="match status" value="1"/>
</dbReference>
<dbReference type="Pfam" id="PF09106">
    <property type="entry name" value="WHD_2nd_SelB"/>
    <property type="match status" value="1"/>
</dbReference>
<dbReference type="InterPro" id="IPR015190">
    <property type="entry name" value="Elong_fac_SelB-wing-hlx_typ-2"/>
</dbReference>
<dbReference type="InterPro" id="IPR004535">
    <property type="entry name" value="Transl_elong_SelB"/>
</dbReference>
<proteinExistence type="predicted"/>
<dbReference type="CDD" id="cd04171">
    <property type="entry name" value="SelB"/>
    <property type="match status" value="1"/>
</dbReference>
<evidence type="ECO:0000256" key="4">
    <source>
        <dbReference type="ARBA" id="ARBA00022741"/>
    </source>
</evidence>
<gene>
    <name evidence="10" type="primary">selB</name>
    <name evidence="10" type="ORF">NBG4_330009</name>
</gene>
<reference evidence="11" key="1">
    <citation type="submission" date="2018-03" db="EMBL/GenBank/DDBJ databases">
        <authorList>
            <person name="Zecchin S."/>
        </authorList>
    </citation>
    <scope>NUCLEOTIDE SEQUENCE [LARGE SCALE GENOMIC DNA]</scope>
</reference>
<dbReference type="InterPro" id="IPR036390">
    <property type="entry name" value="WH_DNA-bd_sf"/>
</dbReference>
<dbReference type="InterPro" id="IPR009000">
    <property type="entry name" value="Transl_B-barrel_sf"/>
</dbReference>
<comment type="subcellular location">
    <subcellularLocation>
        <location evidence="1">Cytoplasm</location>
    </subcellularLocation>
</comment>
<dbReference type="Gene3D" id="2.40.30.10">
    <property type="entry name" value="Translation factors"/>
    <property type="match status" value="1"/>
</dbReference>
<dbReference type="GO" id="GO:0003924">
    <property type="term" value="F:GTPase activity"/>
    <property type="evidence" value="ECO:0007669"/>
    <property type="project" value="InterPro"/>
</dbReference>
<name>A0A2U3QHB9_9BACT</name>
<dbReference type="InterPro" id="IPR015191">
    <property type="entry name" value="SelB_WHD4"/>
</dbReference>
<dbReference type="PROSITE" id="PS00301">
    <property type="entry name" value="G_TR_1"/>
    <property type="match status" value="1"/>
</dbReference>
<dbReference type="InterPro" id="IPR005225">
    <property type="entry name" value="Small_GTP-bd"/>
</dbReference>